<feature type="transmembrane region" description="Helical" evidence="6">
    <location>
        <begin position="344"/>
        <end position="363"/>
    </location>
</feature>
<organism evidence="8 9">
    <name type="scientific">Kosakonia quasisacchari</name>
    <dbReference type="NCBI Taxonomy" id="2529380"/>
    <lineage>
        <taxon>Bacteria</taxon>
        <taxon>Pseudomonadati</taxon>
        <taxon>Pseudomonadota</taxon>
        <taxon>Gammaproteobacteria</taxon>
        <taxon>Enterobacterales</taxon>
        <taxon>Enterobacteriaceae</taxon>
        <taxon>Kosakonia</taxon>
    </lineage>
</organism>
<comment type="subcellular location">
    <subcellularLocation>
        <location evidence="1">Cell membrane</location>
        <topology evidence="1">Multi-pass membrane protein</topology>
    </subcellularLocation>
</comment>
<dbReference type="GO" id="GO:0022857">
    <property type="term" value="F:transmembrane transporter activity"/>
    <property type="evidence" value="ECO:0007669"/>
    <property type="project" value="InterPro"/>
</dbReference>
<feature type="transmembrane region" description="Helical" evidence="6">
    <location>
        <begin position="171"/>
        <end position="191"/>
    </location>
</feature>
<gene>
    <name evidence="8" type="ORF">E0L21_02310</name>
</gene>
<dbReference type="PANTHER" id="PTHR23513">
    <property type="entry name" value="INTEGRAL MEMBRANE EFFLUX PROTEIN-RELATED"/>
    <property type="match status" value="1"/>
</dbReference>
<feature type="transmembrane region" description="Helical" evidence="6">
    <location>
        <begin position="79"/>
        <end position="99"/>
    </location>
</feature>
<feature type="transmembrane region" description="Helical" evidence="6">
    <location>
        <begin position="375"/>
        <end position="399"/>
    </location>
</feature>
<dbReference type="OrthoDB" id="7283966at2"/>
<dbReference type="PANTHER" id="PTHR23513:SF11">
    <property type="entry name" value="STAPHYLOFERRIN A TRANSPORTER"/>
    <property type="match status" value="1"/>
</dbReference>
<reference evidence="8 9" key="1">
    <citation type="submission" date="2019-02" db="EMBL/GenBank/DDBJ databases">
        <title>The draft genome of Kosakonia quasisacchari strain WCHKQ120001.</title>
        <authorList>
            <person name="Wang C."/>
            <person name="Feng Y."/>
            <person name="Zong Z."/>
        </authorList>
    </citation>
    <scope>NUCLEOTIDE SEQUENCE [LARGE SCALE GENOMIC DNA]</scope>
    <source>
        <strain evidence="8 9">WCHKQ120001</strain>
    </source>
</reference>
<dbReference type="CDD" id="cd06173">
    <property type="entry name" value="MFS_MefA_like"/>
    <property type="match status" value="1"/>
</dbReference>
<protein>
    <submittedName>
        <fullName evidence="8">MFS transporter</fullName>
    </submittedName>
</protein>
<evidence type="ECO:0000313" key="8">
    <source>
        <dbReference type="EMBL" id="TCC14219.1"/>
    </source>
</evidence>
<feature type="transmembrane region" description="Helical" evidence="6">
    <location>
        <begin position="142"/>
        <end position="165"/>
    </location>
</feature>
<dbReference type="SUPFAM" id="SSF103473">
    <property type="entry name" value="MFS general substrate transporter"/>
    <property type="match status" value="1"/>
</dbReference>
<comment type="caution">
    <text evidence="8">The sequence shown here is derived from an EMBL/GenBank/DDBJ whole genome shotgun (WGS) entry which is preliminary data.</text>
</comment>
<feature type="transmembrane region" description="Helical" evidence="6">
    <location>
        <begin position="220"/>
        <end position="244"/>
    </location>
</feature>
<dbReference type="AlphaFoldDB" id="A0A4R0I1W2"/>
<evidence type="ECO:0000259" key="7">
    <source>
        <dbReference type="PROSITE" id="PS50850"/>
    </source>
</evidence>
<feature type="transmembrane region" description="Helical" evidence="6">
    <location>
        <begin position="308"/>
        <end position="332"/>
    </location>
</feature>
<keyword evidence="9" id="KW-1185">Reference proteome</keyword>
<proteinExistence type="predicted"/>
<dbReference type="InterPro" id="IPR011701">
    <property type="entry name" value="MFS"/>
</dbReference>
<dbReference type="PROSITE" id="PS50850">
    <property type="entry name" value="MFS"/>
    <property type="match status" value="1"/>
</dbReference>
<dbReference type="Pfam" id="PF07690">
    <property type="entry name" value="MFS_1"/>
    <property type="match status" value="1"/>
</dbReference>
<dbReference type="RefSeq" id="WP_131406436.1">
    <property type="nucleotide sequence ID" value="NZ_SJOP01000002.1"/>
</dbReference>
<evidence type="ECO:0000256" key="4">
    <source>
        <dbReference type="ARBA" id="ARBA00022989"/>
    </source>
</evidence>
<evidence type="ECO:0000256" key="1">
    <source>
        <dbReference type="ARBA" id="ARBA00004651"/>
    </source>
</evidence>
<evidence type="ECO:0000256" key="5">
    <source>
        <dbReference type="ARBA" id="ARBA00023136"/>
    </source>
</evidence>
<keyword evidence="2" id="KW-1003">Cell membrane</keyword>
<feature type="transmembrane region" description="Helical" evidence="6">
    <location>
        <begin position="20"/>
        <end position="40"/>
    </location>
</feature>
<name>A0A4R0I1W2_9ENTR</name>
<feature type="transmembrane region" description="Helical" evidence="6">
    <location>
        <begin position="283"/>
        <end position="302"/>
    </location>
</feature>
<feature type="transmembrane region" description="Helical" evidence="6">
    <location>
        <begin position="105"/>
        <end position="130"/>
    </location>
</feature>
<sequence length="414" mass="43180">MTTQHTRAFHFAPFRHLFFARLLTVLGNGIAPIALAFAVLDIGGTATELGIVVAARSLFNVAFLLVGGVLADRYSRSRVLVLSSLVAACSQGAVAWLVLDGSATVMLLAILGTINGAAAGIALPASSALVPQTVPAHNLREANAFIQLGIYSGTVVGASLGGILTSAVGPGWGLAIDALGFAASAPLYLAIRMGAIQETAAQSNILQDLRDGWKEFISRTWVWAIVVQFTIINAAFSGMVMVLGPIIADASFGRTRWGMIVAAQSVGLIVGSFLALRWRPRRDLFIGVMLVAVCAVPIYLLSQHVSTVWLLGAFFLAGVSFGLFGVAWAQSLQTHIPPERLARVYAYDAMGSFIAIPVGELAAGPLAMHFGSSNVLIASAIAVVIACAGASVIPAIRLLDNSSKVKQRGLSGSS</sequence>
<dbReference type="Gene3D" id="1.20.1250.20">
    <property type="entry name" value="MFS general substrate transporter like domains"/>
    <property type="match status" value="1"/>
</dbReference>
<dbReference type="InterPro" id="IPR020846">
    <property type="entry name" value="MFS_dom"/>
</dbReference>
<keyword evidence="5 6" id="KW-0472">Membrane</keyword>
<dbReference type="GO" id="GO:0005886">
    <property type="term" value="C:plasma membrane"/>
    <property type="evidence" value="ECO:0007669"/>
    <property type="project" value="UniProtKB-SubCell"/>
</dbReference>
<keyword evidence="4 6" id="KW-1133">Transmembrane helix</keyword>
<feature type="transmembrane region" description="Helical" evidence="6">
    <location>
        <begin position="46"/>
        <end position="67"/>
    </location>
</feature>
<evidence type="ECO:0000256" key="3">
    <source>
        <dbReference type="ARBA" id="ARBA00022692"/>
    </source>
</evidence>
<dbReference type="InterPro" id="IPR036259">
    <property type="entry name" value="MFS_trans_sf"/>
</dbReference>
<evidence type="ECO:0000256" key="2">
    <source>
        <dbReference type="ARBA" id="ARBA00022475"/>
    </source>
</evidence>
<keyword evidence="3 6" id="KW-0812">Transmembrane</keyword>
<dbReference type="EMBL" id="SJOP01000002">
    <property type="protein sequence ID" value="TCC14219.1"/>
    <property type="molecule type" value="Genomic_DNA"/>
</dbReference>
<evidence type="ECO:0000313" key="9">
    <source>
        <dbReference type="Proteomes" id="UP000291793"/>
    </source>
</evidence>
<feature type="domain" description="Major facilitator superfamily (MFS) profile" evidence="7">
    <location>
        <begin position="13"/>
        <end position="397"/>
    </location>
</feature>
<accession>A0A4R0I1W2</accession>
<evidence type="ECO:0000256" key="6">
    <source>
        <dbReference type="SAM" id="Phobius"/>
    </source>
</evidence>
<dbReference type="Proteomes" id="UP000291793">
    <property type="component" value="Unassembled WGS sequence"/>
</dbReference>
<feature type="transmembrane region" description="Helical" evidence="6">
    <location>
        <begin position="256"/>
        <end position="276"/>
    </location>
</feature>